<evidence type="ECO:0000256" key="4">
    <source>
        <dbReference type="SAM" id="MobiDB-lite"/>
    </source>
</evidence>
<name>A0A1I0G4H4_9FIRM</name>
<evidence type="ECO:0000256" key="2">
    <source>
        <dbReference type="ARBA" id="ARBA00022670"/>
    </source>
</evidence>
<dbReference type="Gene3D" id="2.40.10.120">
    <property type="match status" value="1"/>
</dbReference>
<dbReference type="Proteomes" id="UP000199820">
    <property type="component" value="Unassembled WGS sequence"/>
</dbReference>
<evidence type="ECO:0000256" key="3">
    <source>
        <dbReference type="ARBA" id="ARBA00022801"/>
    </source>
</evidence>
<protein>
    <submittedName>
        <fullName evidence="6">PDZ domain-containing protein</fullName>
    </submittedName>
</protein>
<dbReference type="GO" id="GO:0006508">
    <property type="term" value="P:proteolysis"/>
    <property type="evidence" value="ECO:0007669"/>
    <property type="project" value="UniProtKB-KW"/>
</dbReference>
<evidence type="ECO:0000259" key="5">
    <source>
        <dbReference type="PROSITE" id="PS50106"/>
    </source>
</evidence>
<dbReference type="PRINTS" id="PR00834">
    <property type="entry name" value="PROTEASES2C"/>
</dbReference>
<evidence type="ECO:0000313" key="7">
    <source>
        <dbReference type="Proteomes" id="UP000199820"/>
    </source>
</evidence>
<dbReference type="PANTHER" id="PTHR22939">
    <property type="entry name" value="SERINE PROTEASE FAMILY S1C HTRA-RELATED"/>
    <property type="match status" value="1"/>
</dbReference>
<dbReference type="SUPFAM" id="SSF50494">
    <property type="entry name" value="Trypsin-like serine proteases"/>
    <property type="match status" value="1"/>
</dbReference>
<dbReference type="InterPro" id="IPR001478">
    <property type="entry name" value="PDZ"/>
</dbReference>
<dbReference type="SUPFAM" id="SSF50156">
    <property type="entry name" value="PDZ domain-like"/>
    <property type="match status" value="1"/>
</dbReference>
<dbReference type="OrthoDB" id="1765023at2"/>
<dbReference type="PANTHER" id="PTHR22939:SF129">
    <property type="entry name" value="SERINE PROTEASE HTRA2, MITOCHONDRIAL"/>
    <property type="match status" value="1"/>
</dbReference>
<feature type="compositionally biased region" description="Low complexity" evidence="4">
    <location>
        <begin position="102"/>
        <end position="119"/>
    </location>
</feature>
<dbReference type="eggNOG" id="COG0265">
    <property type="taxonomic scope" value="Bacteria"/>
</dbReference>
<dbReference type="Pfam" id="PF13365">
    <property type="entry name" value="Trypsin_2"/>
    <property type="match status" value="1"/>
</dbReference>
<keyword evidence="2" id="KW-0645">Protease</keyword>
<feature type="region of interest" description="Disordered" evidence="4">
    <location>
        <begin position="77"/>
        <end position="123"/>
    </location>
</feature>
<evidence type="ECO:0000256" key="1">
    <source>
        <dbReference type="ARBA" id="ARBA00010541"/>
    </source>
</evidence>
<dbReference type="EMBL" id="FOIL01000030">
    <property type="protein sequence ID" value="SET65532.1"/>
    <property type="molecule type" value="Genomic_DNA"/>
</dbReference>
<accession>A0A1I0G4H4</accession>
<dbReference type="InterPro" id="IPR009003">
    <property type="entry name" value="Peptidase_S1_PA"/>
</dbReference>
<reference evidence="6 7" key="1">
    <citation type="submission" date="2016-10" db="EMBL/GenBank/DDBJ databases">
        <authorList>
            <person name="de Groot N.N."/>
        </authorList>
    </citation>
    <scope>NUCLEOTIDE SEQUENCE [LARGE SCALE GENOMIC DNA]</scope>
    <source>
        <strain evidence="6 7">KH1P1</strain>
    </source>
</reference>
<dbReference type="PROSITE" id="PS50106">
    <property type="entry name" value="PDZ"/>
    <property type="match status" value="1"/>
</dbReference>
<dbReference type="RefSeq" id="WP_074649791.1">
    <property type="nucleotide sequence ID" value="NZ_FOIL01000030.1"/>
</dbReference>
<dbReference type="InterPro" id="IPR001940">
    <property type="entry name" value="Peptidase_S1C"/>
</dbReference>
<dbReference type="AlphaFoldDB" id="A0A1I0G4H4"/>
<dbReference type="SMART" id="SM00228">
    <property type="entry name" value="PDZ"/>
    <property type="match status" value="1"/>
</dbReference>
<proteinExistence type="inferred from homology"/>
<organism evidence="6 7">
    <name type="scientific">[Clostridium] aminophilum</name>
    <dbReference type="NCBI Taxonomy" id="1526"/>
    <lineage>
        <taxon>Bacteria</taxon>
        <taxon>Bacillati</taxon>
        <taxon>Bacillota</taxon>
        <taxon>Clostridia</taxon>
        <taxon>Lachnospirales</taxon>
        <taxon>Lachnospiraceae</taxon>
    </lineage>
</organism>
<dbReference type="GO" id="GO:0004252">
    <property type="term" value="F:serine-type endopeptidase activity"/>
    <property type="evidence" value="ECO:0007669"/>
    <property type="project" value="InterPro"/>
</dbReference>
<comment type="similarity">
    <text evidence="1">Belongs to the peptidase S1C family.</text>
</comment>
<gene>
    <name evidence="6" type="ORF">SAMN04487771_103017</name>
</gene>
<sequence length="458" mass="48401">MADLHSTGSDNEGFDSREDADFIREKIVRPPLTKRQVAKRCLIDAGFGVLFGVSAAVALCAAKPVVESAFGRHEKKTPIAFSEDNPGEGTLSGESASEEENPSASDAAAQAAQESAEQAQQEKIDEAAAKAVEKYRSSSDYAFAVEEVMRTAARDADAGIVTVSPADATNDIFGNPVSIEKAYAGAVIAKTERELLILTDLDAVKDTSSVTVTFGTGDSAQAVLKGKDALMEMAVISIDPSALRPQTVGTLKVLEPGNSYAVQKGDMIVAAGAPIGRVHAVDYGSVALTEDSVIIPDGTIRALHSSCSCNYEKGTFLINREGKLVGFSSPLQGPRDGENGSVFCGISEYKQTLEKMSNGVRVPWFGAYYQNVTEMMQENGAPEGVYITEVVNGSPAYAAGIQSGDVIVGAGKKIIARRTDLQDTLSRTESGSELSITAMRPGRDGYSKLSFKVTIGER</sequence>
<dbReference type="InterPro" id="IPR036034">
    <property type="entry name" value="PDZ_sf"/>
</dbReference>
<feature type="domain" description="PDZ" evidence="5">
    <location>
        <begin position="350"/>
        <end position="442"/>
    </location>
</feature>
<dbReference type="Gene3D" id="2.30.42.10">
    <property type="match status" value="1"/>
</dbReference>
<dbReference type="STRING" id="1526.SAMN02910262_00291"/>
<dbReference type="Pfam" id="PF13180">
    <property type="entry name" value="PDZ_2"/>
    <property type="match status" value="1"/>
</dbReference>
<evidence type="ECO:0000313" key="6">
    <source>
        <dbReference type="EMBL" id="SET65532.1"/>
    </source>
</evidence>
<keyword evidence="3" id="KW-0378">Hydrolase</keyword>
<keyword evidence="7" id="KW-1185">Reference proteome</keyword>